<dbReference type="InterPro" id="IPR000182">
    <property type="entry name" value="GNAT_dom"/>
</dbReference>
<dbReference type="PROSITE" id="PS51186">
    <property type="entry name" value="GNAT"/>
    <property type="match status" value="1"/>
</dbReference>
<evidence type="ECO:0000259" key="1">
    <source>
        <dbReference type="PROSITE" id="PS51186"/>
    </source>
</evidence>
<gene>
    <name evidence="2" type="ORF">PAI11_06430</name>
</gene>
<dbReference type="EMBL" id="AGUD01000022">
    <property type="protein sequence ID" value="EHN12466.1"/>
    <property type="molecule type" value="Genomic_DNA"/>
</dbReference>
<protein>
    <submittedName>
        <fullName evidence="2">Acetyltransferase</fullName>
    </submittedName>
</protein>
<dbReference type="Proteomes" id="UP000005143">
    <property type="component" value="Unassembled WGS sequence"/>
</dbReference>
<dbReference type="InterPro" id="IPR016181">
    <property type="entry name" value="Acyl_CoA_acyltransferase"/>
</dbReference>
<feature type="domain" description="N-acetyltransferase" evidence="1">
    <location>
        <begin position="1"/>
        <end position="157"/>
    </location>
</feature>
<name>H0E1I1_9ACTN</name>
<accession>H0E1I1</accession>
<sequence>MLRIWVDVSNAGGWVGFVPPVDEHDVAPALDAALRRVHEGRDWLVVVTEPIGGGEVAGFAFVADNDRLLSEHWRWVLRVQVHPDHQGHQLGLVLLEGIAEMAREAGLEMLHLTVRGGEGLEQFYARAGYREVARIPRAIRVAPGDDRDQVVLVHQLVA</sequence>
<dbReference type="CDD" id="cd04301">
    <property type="entry name" value="NAT_SF"/>
    <property type="match status" value="1"/>
</dbReference>
<dbReference type="SUPFAM" id="SSF55729">
    <property type="entry name" value="Acyl-CoA N-acyltransferases (Nat)"/>
    <property type="match status" value="1"/>
</dbReference>
<proteinExistence type="predicted"/>
<evidence type="ECO:0000313" key="2">
    <source>
        <dbReference type="EMBL" id="EHN12466.1"/>
    </source>
</evidence>
<dbReference type="GO" id="GO:0016747">
    <property type="term" value="F:acyltransferase activity, transferring groups other than amino-acyl groups"/>
    <property type="evidence" value="ECO:0007669"/>
    <property type="project" value="InterPro"/>
</dbReference>
<evidence type="ECO:0000313" key="3">
    <source>
        <dbReference type="Proteomes" id="UP000005143"/>
    </source>
</evidence>
<keyword evidence="2" id="KW-0808">Transferase</keyword>
<dbReference type="Gene3D" id="3.40.630.30">
    <property type="match status" value="1"/>
</dbReference>
<dbReference type="Pfam" id="PF00583">
    <property type="entry name" value="Acetyltransf_1"/>
    <property type="match status" value="1"/>
</dbReference>
<reference evidence="2 3" key="1">
    <citation type="journal article" date="2013" name="Biodegradation">
        <title>Quantitative proteomic analysis of ibuprofen-degrading Patulibacter sp. strain I11.</title>
        <authorList>
            <person name="Almeida B."/>
            <person name="Kjeldal H."/>
            <person name="Lolas I."/>
            <person name="Knudsen A.D."/>
            <person name="Carvalho G."/>
            <person name="Nielsen K.L."/>
            <person name="Barreto Crespo M.T."/>
            <person name="Stensballe A."/>
            <person name="Nielsen J.L."/>
        </authorList>
    </citation>
    <scope>NUCLEOTIDE SEQUENCE [LARGE SCALE GENOMIC DNA]</scope>
    <source>
        <strain evidence="2 3">I11</strain>
    </source>
</reference>
<keyword evidence="3" id="KW-1185">Reference proteome</keyword>
<organism evidence="2 3">
    <name type="scientific">Patulibacter medicamentivorans</name>
    <dbReference type="NCBI Taxonomy" id="1097667"/>
    <lineage>
        <taxon>Bacteria</taxon>
        <taxon>Bacillati</taxon>
        <taxon>Actinomycetota</taxon>
        <taxon>Thermoleophilia</taxon>
        <taxon>Solirubrobacterales</taxon>
        <taxon>Patulibacteraceae</taxon>
        <taxon>Patulibacter</taxon>
    </lineage>
</organism>
<dbReference type="AlphaFoldDB" id="H0E1I1"/>
<comment type="caution">
    <text evidence="2">The sequence shown here is derived from an EMBL/GenBank/DDBJ whole genome shotgun (WGS) entry which is preliminary data.</text>
</comment>